<comment type="subcellular location">
    <subcellularLocation>
        <location evidence="1">Cell membrane</location>
        <topology evidence="1">Multi-pass membrane protein</topology>
    </subcellularLocation>
</comment>
<feature type="transmembrane region" description="Helical" evidence="11">
    <location>
        <begin position="343"/>
        <end position="363"/>
    </location>
</feature>
<feature type="transmembrane region" description="Helical" evidence="11">
    <location>
        <begin position="64"/>
        <end position="84"/>
    </location>
</feature>
<dbReference type="GO" id="GO:0022857">
    <property type="term" value="F:transmembrane transporter activity"/>
    <property type="evidence" value="ECO:0007669"/>
    <property type="project" value="InterPro"/>
</dbReference>
<evidence type="ECO:0000256" key="6">
    <source>
        <dbReference type="ARBA" id="ARBA00022692"/>
    </source>
</evidence>
<evidence type="ECO:0000313" key="13">
    <source>
        <dbReference type="EMBL" id="MBW8729379.1"/>
    </source>
</evidence>
<dbReference type="EMBL" id="JAEKLZ010000525">
    <property type="protein sequence ID" value="MBW8729379.1"/>
    <property type="molecule type" value="Genomic_DNA"/>
</dbReference>
<keyword evidence="3 9" id="KW-0813">Transport</keyword>
<evidence type="ECO:0000256" key="4">
    <source>
        <dbReference type="ARBA" id="ARBA00022475"/>
    </source>
</evidence>
<dbReference type="SUPFAM" id="SSF103473">
    <property type="entry name" value="MFS general substrate transporter"/>
    <property type="match status" value="1"/>
</dbReference>
<keyword evidence="6 11" id="KW-0812">Transmembrane</keyword>
<evidence type="ECO:0000256" key="5">
    <source>
        <dbReference type="ARBA" id="ARBA00022597"/>
    </source>
</evidence>
<feature type="transmembrane region" description="Helical" evidence="11">
    <location>
        <begin position="420"/>
        <end position="438"/>
    </location>
</feature>
<evidence type="ECO:0000256" key="11">
    <source>
        <dbReference type="SAM" id="Phobius"/>
    </source>
</evidence>
<dbReference type="PROSITE" id="PS00217">
    <property type="entry name" value="SUGAR_TRANSPORT_2"/>
    <property type="match status" value="1"/>
</dbReference>
<keyword evidence="7 11" id="KW-1133">Transmembrane helix</keyword>
<dbReference type="AlphaFoldDB" id="A0A952FVV3"/>
<proteinExistence type="inferred from homology"/>
<evidence type="ECO:0000259" key="12">
    <source>
        <dbReference type="PROSITE" id="PS50850"/>
    </source>
</evidence>
<dbReference type="InterPro" id="IPR020846">
    <property type="entry name" value="MFS_dom"/>
</dbReference>
<keyword evidence="8 11" id="KW-0472">Membrane</keyword>
<feature type="transmembrane region" description="Helical" evidence="11">
    <location>
        <begin position="314"/>
        <end position="336"/>
    </location>
</feature>
<gene>
    <name evidence="13" type="ORF">JF625_30040</name>
</gene>
<feature type="transmembrane region" description="Helical" evidence="11">
    <location>
        <begin position="96"/>
        <end position="115"/>
    </location>
</feature>
<feature type="region of interest" description="Disordered" evidence="10">
    <location>
        <begin position="1"/>
        <end position="20"/>
    </location>
</feature>
<protein>
    <submittedName>
        <fullName evidence="13">Sugar porter family MFS transporter</fullName>
    </submittedName>
</protein>
<dbReference type="InterPro" id="IPR050814">
    <property type="entry name" value="Myo-inositol_Transporter"/>
</dbReference>
<feature type="transmembrane region" description="Helical" evidence="11">
    <location>
        <begin position="196"/>
        <end position="216"/>
    </location>
</feature>
<sequence>MSTADRSPERGAPAASSGDGGSVVGKTFLIALAAAMGGFLFGYDTSVINGAVGAIRTWSGAGDVLLGFSVASALLGSAVGAWFAGPVADRYGRIAVMQLAAVIFLIGSVGSGLAWDIWALTVLRFVGGVAVGAASVIAPAYIAEVSPAHIRGRLGSLQQLAIVVGIFVALLCDYALAAAAGGAGNTLWFGLEAWRWMFISMAVPSVMYGVLAGIIPESPRFLVSKKRIAEAAEVLRRFVGNRPPPRVKIAEIESSIDQEKRQSLRDLAGPSFGLLPIVWTGILLSVFQQFVGINVIFYYSSVLWQAVGYTEADSLVITVATSVTNILVTLVAIALIDRVGRKPLLLVGSAGMTLALGTMAYIFGTAPTAMVNGAMAPVLDGTAGIVAVVAANLYVVFFGVSWGPVVWVLLGEMFSNRIRAYALAVAAAAQWAANFLVSETFPSLASAGLGLAYGLYAVMALLSLLFVARAVRETRGRELEDME</sequence>
<feature type="transmembrane region" description="Helical" evidence="11">
    <location>
        <begin position="444"/>
        <end position="467"/>
    </location>
</feature>
<keyword evidence="4" id="KW-1003">Cell membrane</keyword>
<dbReference type="InterPro" id="IPR003663">
    <property type="entry name" value="Sugar/inositol_transpt"/>
</dbReference>
<organism evidence="13 14">
    <name type="scientific">Inquilinus limosus</name>
    <dbReference type="NCBI Taxonomy" id="171674"/>
    <lineage>
        <taxon>Bacteria</taxon>
        <taxon>Pseudomonadati</taxon>
        <taxon>Pseudomonadota</taxon>
        <taxon>Alphaproteobacteria</taxon>
        <taxon>Rhodospirillales</taxon>
        <taxon>Rhodospirillaceae</taxon>
        <taxon>Inquilinus</taxon>
    </lineage>
</organism>
<accession>A0A952FVV3</accession>
<evidence type="ECO:0000256" key="10">
    <source>
        <dbReference type="SAM" id="MobiDB-lite"/>
    </source>
</evidence>
<dbReference type="GO" id="GO:0005886">
    <property type="term" value="C:plasma membrane"/>
    <property type="evidence" value="ECO:0007669"/>
    <property type="project" value="UniProtKB-SubCell"/>
</dbReference>
<comment type="caution">
    <text evidence="13">The sequence shown here is derived from an EMBL/GenBank/DDBJ whole genome shotgun (WGS) entry which is preliminary data.</text>
</comment>
<dbReference type="Gene3D" id="1.20.1250.20">
    <property type="entry name" value="MFS general substrate transporter like domains"/>
    <property type="match status" value="2"/>
</dbReference>
<evidence type="ECO:0000256" key="3">
    <source>
        <dbReference type="ARBA" id="ARBA00022448"/>
    </source>
</evidence>
<name>A0A952FVV3_9PROT</name>
<dbReference type="PANTHER" id="PTHR48020:SF12">
    <property type="entry name" value="PROTON MYO-INOSITOL COTRANSPORTER"/>
    <property type="match status" value="1"/>
</dbReference>
<dbReference type="Pfam" id="PF00083">
    <property type="entry name" value="Sugar_tr"/>
    <property type="match status" value="1"/>
</dbReference>
<dbReference type="InterPro" id="IPR005829">
    <property type="entry name" value="Sugar_transporter_CS"/>
</dbReference>
<feature type="transmembrane region" description="Helical" evidence="11">
    <location>
        <begin position="28"/>
        <end position="52"/>
    </location>
</feature>
<evidence type="ECO:0000256" key="2">
    <source>
        <dbReference type="ARBA" id="ARBA00010992"/>
    </source>
</evidence>
<dbReference type="InterPro" id="IPR005828">
    <property type="entry name" value="MFS_sugar_transport-like"/>
</dbReference>
<dbReference type="PROSITE" id="PS00216">
    <property type="entry name" value="SUGAR_TRANSPORT_1"/>
    <property type="match status" value="1"/>
</dbReference>
<dbReference type="NCBIfam" id="TIGR00879">
    <property type="entry name" value="SP"/>
    <property type="match status" value="1"/>
</dbReference>
<evidence type="ECO:0000313" key="14">
    <source>
        <dbReference type="Proteomes" id="UP000700706"/>
    </source>
</evidence>
<dbReference type="Proteomes" id="UP000700706">
    <property type="component" value="Unassembled WGS sequence"/>
</dbReference>
<dbReference type="PANTHER" id="PTHR48020">
    <property type="entry name" value="PROTON MYO-INOSITOL COTRANSPORTER"/>
    <property type="match status" value="1"/>
</dbReference>
<dbReference type="InterPro" id="IPR036259">
    <property type="entry name" value="MFS_trans_sf"/>
</dbReference>
<keyword evidence="5" id="KW-0762">Sugar transport</keyword>
<feature type="transmembrane region" description="Helical" evidence="11">
    <location>
        <begin position="121"/>
        <end position="142"/>
    </location>
</feature>
<evidence type="ECO:0000256" key="9">
    <source>
        <dbReference type="RuleBase" id="RU003346"/>
    </source>
</evidence>
<evidence type="ECO:0000256" key="8">
    <source>
        <dbReference type="ARBA" id="ARBA00023136"/>
    </source>
</evidence>
<dbReference type="PROSITE" id="PS50850">
    <property type="entry name" value="MFS"/>
    <property type="match status" value="1"/>
</dbReference>
<comment type="similarity">
    <text evidence="2 9">Belongs to the major facilitator superfamily. Sugar transporter (TC 2.A.1.1) family.</text>
</comment>
<feature type="transmembrane region" description="Helical" evidence="11">
    <location>
        <begin position="383"/>
        <end position="408"/>
    </location>
</feature>
<evidence type="ECO:0000256" key="7">
    <source>
        <dbReference type="ARBA" id="ARBA00022989"/>
    </source>
</evidence>
<feature type="transmembrane region" description="Helical" evidence="11">
    <location>
        <begin position="272"/>
        <end position="299"/>
    </location>
</feature>
<dbReference type="PRINTS" id="PR00171">
    <property type="entry name" value="SUGRTRNSPORT"/>
</dbReference>
<evidence type="ECO:0000256" key="1">
    <source>
        <dbReference type="ARBA" id="ARBA00004651"/>
    </source>
</evidence>
<reference evidence="13" key="1">
    <citation type="submission" date="2020-06" db="EMBL/GenBank/DDBJ databases">
        <title>Stable isotope informed genome-resolved metagenomics uncovers potential trophic interactions in rhizosphere soil.</title>
        <authorList>
            <person name="Starr E.P."/>
            <person name="Shi S."/>
            <person name="Blazewicz S.J."/>
            <person name="Koch B.J."/>
            <person name="Probst A.J."/>
            <person name="Hungate B.A."/>
            <person name="Pett-Ridge J."/>
            <person name="Firestone M.K."/>
            <person name="Banfield J.F."/>
        </authorList>
    </citation>
    <scope>NUCLEOTIDE SEQUENCE</scope>
    <source>
        <strain evidence="13">YM_69_17</strain>
    </source>
</reference>
<dbReference type="FunFam" id="1.20.1250.20:FF:000122">
    <property type="entry name" value="D-xylose transporter XylE"/>
    <property type="match status" value="1"/>
</dbReference>
<feature type="transmembrane region" description="Helical" evidence="11">
    <location>
        <begin position="154"/>
        <end position="176"/>
    </location>
</feature>
<feature type="domain" description="Major facilitator superfamily (MFS) profile" evidence="12">
    <location>
        <begin position="30"/>
        <end position="475"/>
    </location>
</feature>